<keyword evidence="1" id="KW-0472">Membrane</keyword>
<sequence>MFELEDYITIIKSVLAFILIFYAAYMGGSLAVLCQYLRTQIIYDEQWRKLSEFPITHHACHVIRYFYTTSLVIGLCFLPVFAYVIFNFGLAAFFLLFFTAILGIVSAVCTYIVGLFNQVYLIMIAVEIFKGMRNQDEQLTSQILHTRHLEKKKNMRNFYICLLVRDFIIVPISYLLDLDQISRSTPFSISTAVTMLTSTSIFLSVPLAVITYLIKNSENRTTKNELQNMIFAQAVVSSVAVMIVLAIFLVLFFFGWFSVFFLSFAIQSTGFIVPLNIMITTVVHCKSINQRNFTAVVNLGRVQPLVVPIENLRNLQYANSSNV</sequence>
<dbReference type="Proteomes" id="UP000827892">
    <property type="component" value="Chromosome V"/>
</dbReference>
<keyword evidence="1" id="KW-0812">Transmembrane</keyword>
<dbReference type="Proteomes" id="UP000829354">
    <property type="component" value="Chromosome V"/>
</dbReference>
<dbReference type="EMBL" id="CP092624">
    <property type="protein sequence ID" value="UMM32684.1"/>
    <property type="molecule type" value="Genomic_DNA"/>
</dbReference>
<keyword evidence="1" id="KW-1133">Transmembrane helix</keyword>
<protein>
    <submittedName>
        <fullName evidence="3">Uncharacterized protein</fullName>
    </submittedName>
</protein>
<accession>A0AAE9JIR6</accession>
<reference evidence="3 5" key="2">
    <citation type="submission" date="2022-04" db="EMBL/GenBank/DDBJ databases">
        <title>Chromosome-level reference genomes for two strains of Caenorhabditis briggsae: an improved platform for comparative genomics.</title>
        <authorList>
            <person name="Stevens L."/>
            <person name="Andersen E."/>
        </authorList>
    </citation>
    <scope>NUCLEOTIDE SEQUENCE [LARGE SCALE GENOMIC DNA]</scope>
    <source>
        <strain evidence="3">VX34</strain>
        <tissue evidence="3">Whole-organism</tissue>
    </source>
</reference>
<evidence type="ECO:0000313" key="4">
    <source>
        <dbReference type="Proteomes" id="UP000827892"/>
    </source>
</evidence>
<dbReference type="AlphaFoldDB" id="A0AAE9JIR6"/>
<keyword evidence="5" id="KW-1185">Reference proteome</keyword>
<feature type="transmembrane region" description="Helical" evidence="1">
    <location>
        <begin position="14"/>
        <end position="37"/>
    </location>
</feature>
<evidence type="ECO:0000313" key="2">
    <source>
        <dbReference type="EMBL" id="ULT86944.1"/>
    </source>
</evidence>
<feature type="transmembrane region" description="Helical" evidence="1">
    <location>
        <begin position="65"/>
        <end position="86"/>
    </location>
</feature>
<evidence type="ECO:0000256" key="1">
    <source>
        <dbReference type="SAM" id="Phobius"/>
    </source>
</evidence>
<reference evidence="2 4" key="1">
    <citation type="submission" date="2022-02" db="EMBL/GenBank/DDBJ databases">
        <title>Chromosome-level reference genomes for two strains of Caenorhabditis briggsae: an improved platform for comparative genomics.</title>
        <authorList>
            <person name="Stevens L."/>
            <person name="Andersen E.C."/>
        </authorList>
    </citation>
    <scope>NUCLEOTIDE SEQUENCE [LARGE SCALE GENOMIC DNA]</scope>
    <source>
        <strain evidence="2">QX1410_ONT</strain>
        <tissue evidence="2">Whole-organism</tissue>
    </source>
</reference>
<evidence type="ECO:0000313" key="5">
    <source>
        <dbReference type="Proteomes" id="UP000829354"/>
    </source>
</evidence>
<feature type="transmembrane region" description="Helical" evidence="1">
    <location>
        <begin position="234"/>
        <end position="254"/>
    </location>
</feature>
<evidence type="ECO:0000313" key="3">
    <source>
        <dbReference type="EMBL" id="UMM32684.1"/>
    </source>
</evidence>
<feature type="transmembrane region" description="Helical" evidence="1">
    <location>
        <begin position="188"/>
        <end position="214"/>
    </location>
</feature>
<name>A0AAE9JIR6_CAEBR</name>
<organism evidence="3 5">
    <name type="scientific">Caenorhabditis briggsae</name>
    <dbReference type="NCBI Taxonomy" id="6238"/>
    <lineage>
        <taxon>Eukaryota</taxon>
        <taxon>Metazoa</taxon>
        <taxon>Ecdysozoa</taxon>
        <taxon>Nematoda</taxon>
        <taxon>Chromadorea</taxon>
        <taxon>Rhabditida</taxon>
        <taxon>Rhabditina</taxon>
        <taxon>Rhabditomorpha</taxon>
        <taxon>Rhabditoidea</taxon>
        <taxon>Rhabditidae</taxon>
        <taxon>Peloderinae</taxon>
        <taxon>Caenorhabditis</taxon>
    </lineage>
</organism>
<feature type="transmembrane region" description="Helical" evidence="1">
    <location>
        <begin position="260"/>
        <end position="283"/>
    </location>
</feature>
<feature type="transmembrane region" description="Helical" evidence="1">
    <location>
        <begin position="157"/>
        <end position="176"/>
    </location>
</feature>
<feature type="transmembrane region" description="Helical" evidence="1">
    <location>
        <begin position="92"/>
        <end position="123"/>
    </location>
</feature>
<gene>
    <name evidence="2" type="ORF">L3Y34_006587</name>
    <name evidence="3" type="ORF">L5515_006392</name>
</gene>
<proteinExistence type="predicted"/>
<dbReference type="EMBL" id="CP090895">
    <property type="protein sequence ID" value="ULT86944.1"/>
    <property type="molecule type" value="Genomic_DNA"/>
</dbReference>